<feature type="compositionally biased region" description="Basic and acidic residues" evidence="1">
    <location>
        <begin position="261"/>
        <end position="270"/>
    </location>
</feature>
<feature type="region of interest" description="Disordered" evidence="1">
    <location>
        <begin position="217"/>
        <end position="270"/>
    </location>
</feature>
<dbReference type="Pfam" id="PF07818">
    <property type="entry name" value="HCNGP"/>
    <property type="match status" value="1"/>
</dbReference>
<evidence type="ECO:0000313" key="2">
    <source>
        <dbReference type="EMBL" id="TFK37983.1"/>
    </source>
</evidence>
<gene>
    <name evidence="2" type="ORF">BDQ12DRAFT_684459</name>
</gene>
<feature type="compositionally biased region" description="Basic and acidic residues" evidence="1">
    <location>
        <begin position="65"/>
        <end position="75"/>
    </location>
</feature>
<proteinExistence type="predicted"/>
<name>A0A5C3LZY2_9AGAR</name>
<dbReference type="STRING" id="68775.A0A5C3LZY2"/>
<keyword evidence="3" id="KW-1185">Reference proteome</keyword>
<reference evidence="2 3" key="1">
    <citation type="journal article" date="2019" name="Nat. Ecol. Evol.">
        <title>Megaphylogeny resolves global patterns of mushroom evolution.</title>
        <authorList>
            <person name="Varga T."/>
            <person name="Krizsan K."/>
            <person name="Foldi C."/>
            <person name="Dima B."/>
            <person name="Sanchez-Garcia M."/>
            <person name="Sanchez-Ramirez S."/>
            <person name="Szollosi G.J."/>
            <person name="Szarkandi J.G."/>
            <person name="Papp V."/>
            <person name="Albert L."/>
            <person name="Andreopoulos W."/>
            <person name="Angelini C."/>
            <person name="Antonin V."/>
            <person name="Barry K.W."/>
            <person name="Bougher N.L."/>
            <person name="Buchanan P."/>
            <person name="Buyck B."/>
            <person name="Bense V."/>
            <person name="Catcheside P."/>
            <person name="Chovatia M."/>
            <person name="Cooper J."/>
            <person name="Damon W."/>
            <person name="Desjardin D."/>
            <person name="Finy P."/>
            <person name="Geml J."/>
            <person name="Haridas S."/>
            <person name="Hughes K."/>
            <person name="Justo A."/>
            <person name="Karasinski D."/>
            <person name="Kautmanova I."/>
            <person name="Kiss B."/>
            <person name="Kocsube S."/>
            <person name="Kotiranta H."/>
            <person name="LaButti K.M."/>
            <person name="Lechner B.E."/>
            <person name="Liimatainen K."/>
            <person name="Lipzen A."/>
            <person name="Lukacs Z."/>
            <person name="Mihaltcheva S."/>
            <person name="Morgado L.N."/>
            <person name="Niskanen T."/>
            <person name="Noordeloos M.E."/>
            <person name="Ohm R.A."/>
            <person name="Ortiz-Santana B."/>
            <person name="Ovrebo C."/>
            <person name="Racz N."/>
            <person name="Riley R."/>
            <person name="Savchenko A."/>
            <person name="Shiryaev A."/>
            <person name="Soop K."/>
            <person name="Spirin V."/>
            <person name="Szebenyi C."/>
            <person name="Tomsovsky M."/>
            <person name="Tulloss R.E."/>
            <person name="Uehling J."/>
            <person name="Grigoriev I.V."/>
            <person name="Vagvolgyi C."/>
            <person name="Papp T."/>
            <person name="Martin F.M."/>
            <person name="Miettinen O."/>
            <person name="Hibbett D.S."/>
            <person name="Nagy L.G."/>
        </authorList>
    </citation>
    <scope>NUCLEOTIDE SEQUENCE [LARGE SCALE GENOMIC DNA]</scope>
    <source>
        <strain evidence="2 3">CBS 166.37</strain>
    </source>
</reference>
<feature type="region of interest" description="Disordered" evidence="1">
    <location>
        <begin position="1"/>
        <end position="107"/>
    </location>
</feature>
<feature type="compositionally biased region" description="Basic and acidic residues" evidence="1">
    <location>
        <begin position="16"/>
        <end position="31"/>
    </location>
</feature>
<evidence type="ECO:0000256" key="1">
    <source>
        <dbReference type="SAM" id="MobiDB-lite"/>
    </source>
</evidence>
<dbReference type="PANTHER" id="PTHR13464">
    <property type="entry name" value="TRANSCRIPTIONAL REGULATOR PROTEIN HCNGP"/>
    <property type="match status" value="1"/>
</dbReference>
<dbReference type="EMBL" id="ML213605">
    <property type="protein sequence ID" value="TFK37983.1"/>
    <property type="molecule type" value="Genomic_DNA"/>
</dbReference>
<dbReference type="GO" id="GO:0005634">
    <property type="term" value="C:nucleus"/>
    <property type="evidence" value="ECO:0007669"/>
    <property type="project" value="TreeGrafter"/>
</dbReference>
<dbReference type="PANTHER" id="PTHR13464:SF0">
    <property type="entry name" value="SAP30-BINDING PROTEIN"/>
    <property type="match status" value="1"/>
</dbReference>
<evidence type="ECO:0000313" key="3">
    <source>
        <dbReference type="Proteomes" id="UP000308652"/>
    </source>
</evidence>
<feature type="compositionally biased region" description="Polar residues" evidence="1">
    <location>
        <begin position="78"/>
        <end position="99"/>
    </location>
</feature>
<accession>A0A5C3LZY2</accession>
<dbReference type="InterPro" id="IPR012479">
    <property type="entry name" value="SAP30BP"/>
</dbReference>
<organism evidence="2 3">
    <name type="scientific">Crucibulum laeve</name>
    <dbReference type="NCBI Taxonomy" id="68775"/>
    <lineage>
        <taxon>Eukaryota</taxon>
        <taxon>Fungi</taxon>
        <taxon>Dikarya</taxon>
        <taxon>Basidiomycota</taxon>
        <taxon>Agaricomycotina</taxon>
        <taxon>Agaricomycetes</taxon>
        <taxon>Agaricomycetidae</taxon>
        <taxon>Agaricales</taxon>
        <taxon>Agaricineae</taxon>
        <taxon>Nidulariaceae</taxon>
        <taxon>Crucibulum</taxon>
    </lineage>
</organism>
<feature type="compositionally biased region" description="Polar residues" evidence="1">
    <location>
        <begin position="220"/>
        <end position="240"/>
    </location>
</feature>
<protein>
    <submittedName>
        <fullName evidence="2">HCNGP-like protein-domain-containing protein</fullName>
    </submittedName>
</protein>
<sequence>MHGLVAYDGDSDNESDDRPSTSKDRPNDKSLKTSSKNSSEVRRLPKAQVIIRRPPTTLRNQPRAHISDDISKDEGSELSESQPHDSTSPMDISTSSTPVRSEEPQDELTRIRALLKPPPIPGVEDWGIPPEPTGPCDPALEAKLAQFHALKRDPINPKHFNDSLMSNRSFRNPHLYAQLVEFIEVDERTTNFPKEVWDPTDLHEEWFADRISETQKMRTEQQIAAQAKRNQIDFTSSSASKGKDKAPPRKSRFGPYPPGPSKERERSRWG</sequence>
<dbReference type="Proteomes" id="UP000308652">
    <property type="component" value="Unassembled WGS sequence"/>
</dbReference>
<dbReference type="GO" id="GO:0006355">
    <property type="term" value="P:regulation of DNA-templated transcription"/>
    <property type="evidence" value="ECO:0007669"/>
    <property type="project" value="InterPro"/>
</dbReference>
<dbReference type="AlphaFoldDB" id="A0A5C3LZY2"/>
<dbReference type="OrthoDB" id="1714508at2759"/>